<dbReference type="PROSITE" id="PS00041">
    <property type="entry name" value="HTH_ARAC_FAMILY_1"/>
    <property type="match status" value="1"/>
</dbReference>
<dbReference type="Pfam" id="PF02311">
    <property type="entry name" value="AraC_binding"/>
    <property type="match status" value="1"/>
</dbReference>
<dbReference type="EMBL" id="CP063304">
    <property type="protein sequence ID" value="QOV20339.1"/>
    <property type="molecule type" value="Genomic_DNA"/>
</dbReference>
<keyword evidence="3" id="KW-0804">Transcription</keyword>
<dbReference type="InterPro" id="IPR014710">
    <property type="entry name" value="RmlC-like_jellyroll"/>
</dbReference>
<dbReference type="InterPro" id="IPR018060">
    <property type="entry name" value="HTH_AraC"/>
</dbReference>
<dbReference type="PROSITE" id="PS01124">
    <property type="entry name" value="HTH_ARAC_FAMILY_2"/>
    <property type="match status" value="1"/>
</dbReference>
<keyword evidence="1" id="KW-0805">Transcription regulation</keyword>
<evidence type="ECO:0000256" key="1">
    <source>
        <dbReference type="ARBA" id="ARBA00023015"/>
    </source>
</evidence>
<dbReference type="GO" id="GO:0043565">
    <property type="term" value="F:sequence-specific DNA binding"/>
    <property type="evidence" value="ECO:0007669"/>
    <property type="project" value="InterPro"/>
</dbReference>
<dbReference type="InterPro" id="IPR037923">
    <property type="entry name" value="HTH-like"/>
</dbReference>
<protein>
    <submittedName>
        <fullName evidence="5">Helix-turn-helix transcriptional regulator</fullName>
    </submittedName>
</protein>
<evidence type="ECO:0000313" key="5">
    <source>
        <dbReference type="EMBL" id="QOV20339.1"/>
    </source>
</evidence>
<keyword evidence="6" id="KW-1185">Reference proteome</keyword>
<feature type="domain" description="HTH araC/xylS-type" evidence="4">
    <location>
        <begin position="178"/>
        <end position="275"/>
    </location>
</feature>
<evidence type="ECO:0000256" key="2">
    <source>
        <dbReference type="ARBA" id="ARBA00023125"/>
    </source>
</evidence>
<evidence type="ECO:0000256" key="3">
    <source>
        <dbReference type="ARBA" id="ARBA00023163"/>
    </source>
</evidence>
<organism evidence="5 6">
    <name type="scientific">Blautia liquoris</name>
    <dbReference type="NCBI Taxonomy" id="2779518"/>
    <lineage>
        <taxon>Bacteria</taxon>
        <taxon>Bacillati</taxon>
        <taxon>Bacillota</taxon>
        <taxon>Clostridia</taxon>
        <taxon>Lachnospirales</taxon>
        <taxon>Lachnospiraceae</taxon>
        <taxon>Blautia</taxon>
    </lineage>
</organism>
<dbReference type="RefSeq" id="WP_193736659.1">
    <property type="nucleotide sequence ID" value="NZ_CP063304.1"/>
</dbReference>
<dbReference type="InterPro" id="IPR003313">
    <property type="entry name" value="AraC-bd"/>
</dbReference>
<keyword evidence="2" id="KW-0238">DNA-binding</keyword>
<dbReference type="SUPFAM" id="SSF51215">
    <property type="entry name" value="Regulatory protein AraC"/>
    <property type="match status" value="1"/>
</dbReference>
<dbReference type="Gene3D" id="1.10.10.60">
    <property type="entry name" value="Homeodomain-like"/>
    <property type="match status" value="2"/>
</dbReference>
<reference evidence="5 6" key="1">
    <citation type="submission" date="2020-10" db="EMBL/GenBank/DDBJ databases">
        <title>Blautia liquoris sp.nov., isolated from the mud in a fermentation cellar used for the production of Chinese strong-flavoured liquor.</title>
        <authorList>
            <person name="Lu L."/>
        </authorList>
    </citation>
    <scope>NUCLEOTIDE SEQUENCE [LARGE SCALE GENOMIC DNA]</scope>
    <source>
        <strain evidence="5 6">LZLJ-3</strain>
    </source>
</reference>
<dbReference type="InterPro" id="IPR018062">
    <property type="entry name" value="HTH_AraC-typ_CS"/>
</dbReference>
<dbReference type="KEGG" id="bliq:INP51_05160"/>
<dbReference type="Proteomes" id="UP000593601">
    <property type="component" value="Chromosome"/>
</dbReference>
<dbReference type="SMART" id="SM00342">
    <property type="entry name" value="HTH_ARAC"/>
    <property type="match status" value="1"/>
</dbReference>
<dbReference type="PANTHER" id="PTHR43280:SF34">
    <property type="entry name" value="ARAC-FAMILY TRANSCRIPTIONAL REGULATOR"/>
    <property type="match status" value="1"/>
</dbReference>
<sequence length="285" mass="32858">MDNVMIEPIDQFAAVHRYSCKKYERTLHLHNNAYELMLFKSGNIDYFIDGSTYSLRPGDLTFIPPNSIHGFFTKDNSPYERLPLHIEKSYIEKLSTDQTDLLKCFYAFPKGLPHYHLNAQQMEEYETHVDTIIKSMKEKEFGYDIKVKTCITMILLLANSVTETNNGFLTDISPKVIRDTFKYINDNLSEDISVHSIAEHLNLSASRISHIFKDYTGTSLWNYIISRRIQYSKRLLCQGSSVTTACFESGFKDYAHFIKTFQKNAGCSPGRYAKNCKDALISDLE</sequence>
<accession>A0A7M2RJA7</accession>
<evidence type="ECO:0000259" key="4">
    <source>
        <dbReference type="PROSITE" id="PS01124"/>
    </source>
</evidence>
<dbReference type="AlphaFoldDB" id="A0A7M2RJA7"/>
<evidence type="ECO:0000313" key="6">
    <source>
        <dbReference type="Proteomes" id="UP000593601"/>
    </source>
</evidence>
<proteinExistence type="predicted"/>
<dbReference type="Gene3D" id="2.60.120.10">
    <property type="entry name" value="Jelly Rolls"/>
    <property type="match status" value="1"/>
</dbReference>
<gene>
    <name evidence="5" type="ORF">INP51_05160</name>
</gene>
<dbReference type="InterPro" id="IPR009057">
    <property type="entry name" value="Homeodomain-like_sf"/>
</dbReference>
<name>A0A7M2RJA7_9FIRM</name>
<dbReference type="PANTHER" id="PTHR43280">
    <property type="entry name" value="ARAC-FAMILY TRANSCRIPTIONAL REGULATOR"/>
    <property type="match status" value="1"/>
</dbReference>
<dbReference type="Pfam" id="PF12833">
    <property type="entry name" value="HTH_18"/>
    <property type="match status" value="1"/>
</dbReference>
<dbReference type="GO" id="GO:0003700">
    <property type="term" value="F:DNA-binding transcription factor activity"/>
    <property type="evidence" value="ECO:0007669"/>
    <property type="project" value="InterPro"/>
</dbReference>
<dbReference type="SUPFAM" id="SSF46689">
    <property type="entry name" value="Homeodomain-like"/>
    <property type="match status" value="2"/>
</dbReference>